<dbReference type="PANTHER" id="PTHR14549:SF2">
    <property type="entry name" value="TRANSMEMBRANE PROTEIN 223"/>
    <property type="match status" value="1"/>
</dbReference>
<sequence length="271" mass="31677">MFKRKLIYFSILNRPNFVIDLSKNYGKCLTSTIKSKYFNVNTRIIPRRLYQIQPKKTTTNISSATSTITNSIKTNEERVSSLSLKESVKNFNERLKRGELVIYKSPQEANKFFWWWHIAAFLQFIFWANLADLSWRFQQRRKTEQKSSNNISFLDKFKPAIFVGSYLSVGFGIGAIMFIIPARSVQTISILKNGKMAKIITGRKYKWGKEKKIPVKKLYISQPAWNGKGNAIFLRSENERLAYMLERSGNFEDPKIFDLLFYKNKSDKQGK</sequence>
<feature type="transmembrane region" description="Helical" evidence="1">
    <location>
        <begin position="112"/>
        <end position="130"/>
    </location>
</feature>
<keyword evidence="1" id="KW-1133">Transmembrane helix</keyword>
<dbReference type="AlphaFoldDB" id="A0A9N9DF89"/>
<organism evidence="2 3">
    <name type="scientific">Funneliformis caledonium</name>
    <dbReference type="NCBI Taxonomy" id="1117310"/>
    <lineage>
        <taxon>Eukaryota</taxon>
        <taxon>Fungi</taxon>
        <taxon>Fungi incertae sedis</taxon>
        <taxon>Mucoromycota</taxon>
        <taxon>Glomeromycotina</taxon>
        <taxon>Glomeromycetes</taxon>
        <taxon>Glomerales</taxon>
        <taxon>Glomeraceae</taxon>
        <taxon>Funneliformis</taxon>
    </lineage>
</organism>
<dbReference type="GO" id="GO:0005739">
    <property type="term" value="C:mitochondrion"/>
    <property type="evidence" value="ECO:0007669"/>
    <property type="project" value="TreeGrafter"/>
</dbReference>
<feature type="transmembrane region" description="Helical" evidence="1">
    <location>
        <begin position="160"/>
        <end position="182"/>
    </location>
</feature>
<keyword evidence="3" id="KW-1185">Reference proteome</keyword>
<dbReference type="OrthoDB" id="5950063at2759"/>
<accession>A0A9N9DF89</accession>
<evidence type="ECO:0000313" key="3">
    <source>
        <dbReference type="Proteomes" id="UP000789570"/>
    </source>
</evidence>
<keyword evidence="1" id="KW-0472">Membrane</keyword>
<dbReference type="Proteomes" id="UP000789570">
    <property type="component" value="Unassembled WGS sequence"/>
</dbReference>
<evidence type="ECO:0000313" key="2">
    <source>
        <dbReference type="EMBL" id="CAG8639171.1"/>
    </source>
</evidence>
<gene>
    <name evidence="2" type="ORF">FCALED_LOCUS10474</name>
</gene>
<dbReference type="InterPro" id="IPR045325">
    <property type="entry name" value="TMEM70/TMEM186/TMEM223"/>
</dbReference>
<dbReference type="InterPro" id="IPR026100">
    <property type="entry name" value="Tmem223"/>
</dbReference>
<proteinExistence type="predicted"/>
<dbReference type="Pfam" id="PF06979">
    <property type="entry name" value="TMEM70"/>
    <property type="match status" value="1"/>
</dbReference>
<name>A0A9N9DF89_9GLOM</name>
<evidence type="ECO:0000256" key="1">
    <source>
        <dbReference type="SAM" id="Phobius"/>
    </source>
</evidence>
<keyword evidence="1" id="KW-0812">Transmembrane</keyword>
<protein>
    <submittedName>
        <fullName evidence="2">5924_t:CDS:1</fullName>
    </submittedName>
</protein>
<comment type="caution">
    <text evidence="2">The sequence shown here is derived from an EMBL/GenBank/DDBJ whole genome shotgun (WGS) entry which is preliminary data.</text>
</comment>
<dbReference type="PANTHER" id="PTHR14549">
    <property type="entry name" value="TRANSMEMBRANE PROTEIN 223"/>
    <property type="match status" value="1"/>
</dbReference>
<reference evidence="2" key="1">
    <citation type="submission" date="2021-06" db="EMBL/GenBank/DDBJ databases">
        <authorList>
            <person name="Kallberg Y."/>
            <person name="Tangrot J."/>
            <person name="Rosling A."/>
        </authorList>
    </citation>
    <scope>NUCLEOTIDE SEQUENCE</scope>
    <source>
        <strain evidence="2">UK204</strain>
    </source>
</reference>
<dbReference type="EMBL" id="CAJVPQ010003871">
    <property type="protein sequence ID" value="CAG8639171.1"/>
    <property type="molecule type" value="Genomic_DNA"/>
</dbReference>